<evidence type="ECO:0000313" key="3">
    <source>
        <dbReference type="Proteomes" id="UP001342826"/>
    </source>
</evidence>
<dbReference type="GeneID" id="301141448"/>
<evidence type="ECO:0000313" key="2">
    <source>
        <dbReference type="EMBL" id="MED4400448.1"/>
    </source>
</evidence>
<evidence type="ECO:0000256" key="1">
    <source>
        <dbReference type="SAM" id="Phobius"/>
    </source>
</evidence>
<keyword evidence="1" id="KW-1133">Transmembrane helix</keyword>
<sequence length="89" mass="10370">MIPITIESDITIPVAFLSSQINVMIVDYIPFIATYFMIISVNGSALAITVKLNFIFKNNFLRTLLNVKYIYAMVYYPYNRNCIRLMFIK</sequence>
<organism evidence="2 3">
    <name type="scientific">Metabacillus fastidiosus</name>
    <dbReference type="NCBI Taxonomy" id="1458"/>
    <lineage>
        <taxon>Bacteria</taxon>
        <taxon>Bacillati</taxon>
        <taxon>Bacillota</taxon>
        <taxon>Bacilli</taxon>
        <taxon>Bacillales</taxon>
        <taxon>Bacillaceae</taxon>
        <taxon>Metabacillus</taxon>
    </lineage>
</organism>
<keyword evidence="1" id="KW-0472">Membrane</keyword>
<comment type="caution">
    <text evidence="2">The sequence shown here is derived from an EMBL/GenBank/DDBJ whole genome shotgun (WGS) entry which is preliminary data.</text>
</comment>
<keyword evidence="3" id="KW-1185">Reference proteome</keyword>
<dbReference type="Proteomes" id="UP001342826">
    <property type="component" value="Unassembled WGS sequence"/>
</dbReference>
<dbReference type="RefSeq" id="WP_066230352.1">
    <property type="nucleotide sequence ID" value="NZ_JARTFQ010000008.1"/>
</dbReference>
<dbReference type="EMBL" id="JARTFS010000003">
    <property type="protein sequence ID" value="MED4400448.1"/>
    <property type="molecule type" value="Genomic_DNA"/>
</dbReference>
<accession>A0ABU6NTH3</accession>
<reference evidence="2 3" key="1">
    <citation type="submission" date="2023-03" db="EMBL/GenBank/DDBJ databases">
        <title>Bacillus Genome Sequencing.</title>
        <authorList>
            <person name="Dunlap C."/>
        </authorList>
    </citation>
    <scope>NUCLEOTIDE SEQUENCE [LARGE SCALE GENOMIC DNA]</scope>
    <source>
        <strain evidence="2 3">NRS-1717</strain>
    </source>
</reference>
<gene>
    <name evidence="2" type="ORF">P9271_03705</name>
</gene>
<protein>
    <submittedName>
        <fullName evidence="2">Uncharacterized protein</fullName>
    </submittedName>
</protein>
<feature type="transmembrane region" description="Helical" evidence="1">
    <location>
        <begin position="28"/>
        <end position="48"/>
    </location>
</feature>
<proteinExistence type="predicted"/>
<feature type="transmembrane region" description="Helical" evidence="1">
    <location>
        <begin position="60"/>
        <end position="78"/>
    </location>
</feature>
<keyword evidence="1" id="KW-0812">Transmembrane</keyword>
<name>A0ABU6NTH3_9BACI</name>